<dbReference type="Pfam" id="PF01546">
    <property type="entry name" value="Peptidase_M20"/>
    <property type="match status" value="1"/>
</dbReference>
<dbReference type="PANTHER" id="PTHR32494:SF5">
    <property type="entry name" value="ALLANTOATE AMIDOHYDROLASE"/>
    <property type="match status" value="1"/>
</dbReference>
<dbReference type="NCBIfam" id="NF009527">
    <property type="entry name" value="PRK12891.1"/>
    <property type="match status" value="1"/>
</dbReference>
<evidence type="ECO:0000313" key="4">
    <source>
        <dbReference type="EMBL" id="MFC7460925.1"/>
    </source>
</evidence>
<dbReference type="InterPro" id="IPR010158">
    <property type="entry name" value="Amidase_Cbmase"/>
</dbReference>
<proteinExistence type="inferred from homology"/>
<comment type="caution">
    <text evidence="4">The sequence shown here is derived from an EMBL/GenBank/DDBJ whole genome shotgun (WGS) entry which is preliminary data.</text>
</comment>
<keyword evidence="5" id="KW-1185">Reference proteome</keyword>
<evidence type="ECO:0000313" key="5">
    <source>
        <dbReference type="Proteomes" id="UP001596457"/>
    </source>
</evidence>
<evidence type="ECO:0000256" key="2">
    <source>
        <dbReference type="ARBA" id="ARBA00022801"/>
    </source>
</evidence>
<comment type="similarity">
    <text evidence="1">Belongs to the peptidase M20 family.</text>
</comment>
<dbReference type="SUPFAM" id="SSF53187">
    <property type="entry name" value="Zn-dependent exopeptidases"/>
    <property type="match status" value="1"/>
</dbReference>
<dbReference type="NCBIfam" id="NF006769">
    <property type="entry name" value="PRK09290.1-3"/>
    <property type="match status" value="1"/>
</dbReference>
<dbReference type="Pfam" id="PF07687">
    <property type="entry name" value="M20_dimer"/>
    <property type="match status" value="1"/>
</dbReference>
<dbReference type="Gene3D" id="3.40.630.10">
    <property type="entry name" value="Zn peptidases"/>
    <property type="match status" value="1"/>
</dbReference>
<protein>
    <submittedName>
        <fullName evidence="4">Zn-dependent hydrolase</fullName>
    </submittedName>
</protein>
<dbReference type="EMBL" id="JBHTBZ010000024">
    <property type="protein sequence ID" value="MFC7460925.1"/>
    <property type="molecule type" value="Genomic_DNA"/>
</dbReference>
<accession>A0ABW2SCV4</accession>
<feature type="domain" description="Peptidase M20 dimerisation" evidence="3">
    <location>
        <begin position="222"/>
        <end position="318"/>
    </location>
</feature>
<dbReference type="InterPro" id="IPR011650">
    <property type="entry name" value="Peptidase_M20_dimer"/>
</dbReference>
<dbReference type="Gene3D" id="3.30.70.360">
    <property type="match status" value="1"/>
</dbReference>
<sequence>MSHTTATVSDTHALRVNGERLWQSLMDLARIGGTDKGGVCRLALTDLDRQGRDLVVGWARAAGMSVTVDQIGNVFMRRPGRNIALPPVMTGSHIDTQPTGGKFDGNYGVLAGLEVVRTLNDHGIETEAPIEVVFWTNEEGSRFVPVMMGSGVFAGAFSLEHAYAATDSEGKTVREELARIGYIGDEVPGQHPIGAYFEAHIEQGPVLEDAGVTIGVVGGVLGIRWFDCTVTGMEAHAGPTPMALRKDAMQVAAQLMQEVVASALRHGPHGRGTVGMVRVFPNSRNVIPGQVTFSIDLRNATDALVDQQADEVKAFASRLSASTGLPITIQPVSSYPAQVFDAGCVAAIGEAAQRLGYSHMPAVSGAGHDAVYAARLAPTGMIFIPCKDGISHNEIEDAQPAHITAGADVLLQVMLARAGAV</sequence>
<dbReference type="InterPro" id="IPR036264">
    <property type="entry name" value="Bact_exopeptidase_dim_dom"/>
</dbReference>
<organism evidence="4 5">
    <name type="scientific">Hydrogenophaga defluvii</name>
    <dbReference type="NCBI Taxonomy" id="249410"/>
    <lineage>
        <taxon>Bacteria</taxon>
        <taxon>Pseudomonadati</taxon>
        <taxon>Pseudomonadota</taxon>
        <taxon>Betaproteobacteria</taxon>
        <taxon>Burkholderiales</taxon>
        <taxon>Comamonadaceae</taxon>
        <taxon>Hydrogenophaga</taxon>
    </lineage>
</organism>
<evidence type="ECO:0000256" key="1">
    <source>
        <dbReference type="ARBA" id="ARBA00006153"/>
    </source>
</evidence>
<gene>
    <name evidence="4" type="ORF">ACFQU0_10850</name>
</gene>
<evidence type="ECO:0000259" key="3">
    <source>
        <dbReference type="Pfam" id="PF07687"/>
    </source>
</evidence>
<dbReference type="PANTHER" id="PTHR32494">
    <property type="entry name" value="ALLANTOATE DEIMINASE-RELATED"/>
    <property type="match status" value="1"/>
</dbReference>
<name>A0ABW2SCV4_9BURK</name>
<dbReference type="Proteomes" id="UP001596457">
    <property type="component" value="Unassembled WGS sequence"/>
</dbReference>
<dbReference type="NCBIfam" id="NF006771">
    <property type="entry name" value="PRK09290.1-5"/>
    <property type="match status" value="1"/>
</dbReference>
<dbReference type="CDD" id="cd03884">
    <property type="entry name" value="M20_bAS"/>
    <property type="match status" value="1"/>
</dbReference>
<dbReference type="GO" id="GO:0016787">
    <property type="term" value="F:hydrolase activity"/>
    <property type="evidence" value="ECO:0007669"/>
    <property type="project" value="UniProtKB-KW"/>
</dbReference>
<dbReference type="PIRSF" id="PIRSF001235">
    <property type="entry name" value="Amidase_carbamoylase"/>
    <property type="match status" value="1"/>
</dbReference>
<dbReference type="NCBIfam" id="TIGR01879">
    <property type="entry name" value="hydantase"/>
    <property type="match status" value="1"/>
</dbReference>
<dbReference type="InterPro" id="IPR002933">
    <property type="entry name" value="Peptidase_M20"/>
</dbReference>
<dbReference type="RefSeq" id="WP_382200630.1">
    <property type="nucleotide sequence ID" value="NZ_JBHTBZ010000024.1"/>
</dbReference>
<dbReference type="SUPFAM" id="SSF55031">
    <property type="entry name" value="Bacterial exopeptidase dimerisation domain"/>
    <property type="match status" value="1"/>
</dbReference>
<keyword evidence="2 4" id="KW-0378">Hydrolase</keyword>
<reference evidence="5" key="1">
    <citation type="journal article" date="2019" name="Int. J. Syst. Evol. Microbiol.">
        <title>The Global Catalogue of Microorganisms (GCM) 10K type strain sequencing project: providing services to taxonomists for standard genome sequencing and annotation.</title>
        <authorList>
            <consortium name="The Broad Institute Genomics Platform"/>
            <consortium name="The Broad Institute Genome Sequencing Center for Infectious Disease"/>
            <person name="Wu L."/>
            <person name="Ma J."/>
        </authorList>
    </citation>
    <scope>NUCLEOTIDE SEQUENCE [LARGE SCALE GENOMIC DNA]</scope>
    <source>
        <strain evidence="5">CCUG 53903</strain>
    </source>
</reference>